<dbReference type="eggNOG" id="KOG3999">
    <property type="taxonomic scope" value="Eukaryota"/>
</dbReference>
<dbReference type="InterPro" id="IPR036770">
    <property type="entry name" value="Ankyrin_rpt-contain_sf"/>
</dbReference>
<evidence type="ECO:0000256" key="3">
    <source>
        <dbReference type="ARBA" id="ARBA00023242"/>
    </source>
</evidence>
<keyword evidence="4" id="KW-0040">ANK repeat</keyword>
<dbReference type="PANTHER" id="PTHR12900">
    <property type="entry name" value="MITOTIC AND DNA DAMAGE CHECKPOINT PROTEIN HUS1"/>
    <property type="match status" value="1"/>
</dbReference>
<dbReference type="GO" id="GO:0000724">
    <property type="term" value="P:double-strand break repair via homologous recombination"/>
    <property type="evidence" value="ECO:0007669"/>
    <property type="project" value="TreeGrafter"/>
</dbReference>
<dbReference type="GO" id="GO:0000723">
    <property type="term" value="P:telomere maintenance"/>
    <property type="evidence" value="ECO:0007669"/>
    <property type="project" value="TreeGrafter"/>
</dbReference>
<organism evidence="7 8">
    <name type="scientific">Thecamonas trahens ATCC 50062</name>
    <dbReference type="NCBI Taxonomy" id="461836"/>
    <lineage>
        <taxon>Eukaryota</taxon>
        <taxon>Apusozoa</taxon>
        <taxon>Apusomonadida</taxon>
        <taxon>Apusomonadidae</taxon>
        <taxon>Thecamonas</taxon>
    </lineage>
</organism>
<evidence type="ECO:0000256" key="1">
    <source>
        <dbReference type="ARBA" id="ARBA00004123"/>
    </source>
</evidence>
<dbReference type="GeneID" id="25569843"/>
<dbReference type="GO" id="GO:0030896">
    <property type="term" value="C:checkpoint clamp complex"/>
    <property type="evidence" value="ECO:0007669"/>
    <property type="project" value="InterPro"/>
</dbReference>
<evidence type="ECO:0000256" key="2">
    <source>
        <dbReference type="ARBA" id="ARBA00008889"/>
    </source>
</evidence>
<dbReference type="InterPro" id="IPR007150">
    <property type="entry name" value="HUS1/Mec3"/>
</dbReference>
<dbReference type="Gene3D" id="1.25.40.20">
    <property type="entry name" value="Ankyrin repeat-containing domain"/>
    <property type="match status" value="1"/>
</dbReference>
<evidence type="ECO:0000256" key="5">
    <source>
        <dbReference type="SAM" id="Coils"/>
    </source>
</evidence>
<dbReference type="RefSeq" id="XP_013757608.1">
    <property type="nucleotide sequence ID" value="XM_013902154.1"/>
</dbReference>
<feature type="coiled-coil region" evidence="5">
    <location>
        <begin position="1203"/>
        <end position="1230"/>
    </location>
</feature>
<keyword evidence="5" id="KW-0175">Coiled coil</keyword>
<evidence type="ECO:0000313" key="7">
    <source>
        <dbReference type="EMBL" id="KNC49724.1"/>
    </source>
</evidence>
<name>A0A0L0DBK7_THETB</name>
<accession>A0A0L0DBK7</accession>
<comment type="subcellular location">
    <subcellularLocation>
        <location evidence="1">Nucleus</location>
    </subcellularLocation>
</comment>
<dbReference type="Pfam" id="PF12796">
    <property type="entry name" value="Ank_2"/>
    <property type="match status" value="1"/>
</dbReference>
<dbReference type="SUPFAM" id="SSF160369">
    <property type="entry name" value="Ribosomal protein L10-like"/>
    <property type="match status" value="1"/>
</dbReference>
<dbReference type="Gene3D" id="3.70.10.10">
    <property type="match status" value="1"/>
</dbReference>
<evidence type="ECO:0000313" key="8">
    <source>
        <dbReference type="Proteomes" id="UP000054408"/>
    </source>
</evidence>
<feature type="repeat" description="ANK" evidence="4">
    <location>
        <begin position="717"/>
        <end position="749"/>
    </location>
</feature>
<dbReference type="SMART" id="SM00248">
    <property type="entry name" value="ANK"/>
    <property type="match status" value="2"/>
</dbReference>
<dbReference type="PROSITE" id="PS50088">
    <property type="entry name" value="ANK_REPEAT"/>
    <property type="match status" value="2"/>
</dbReference>
<protein>
    <submittedName>
        <fullName evidence="7">Uncharacterized protein</fullName>
    </submittedName>
</protein>
<dbReference type="GO" id="GO:0031573">
    <property type="term" value="P:mitotic intra-S DNA damage checkpoint signaling"/>
    <property type="evidence" value="ECO:0007669"/>
    <property type="project" value="TreeGrafter"/>
</dbReference>
<gene>
    <name evidence="7" type="ORF">AMSG_11928</name>
</gene>
<reference evidence="7 8" key="1">
    <citation type="submission" date="2010-05" db="EMBL/GenBank/DDBJ databases">
        <title>The Genome Sequence of Thecamonas trahens ATCC 50062.</title>
        <authorList>
            <consortium name="The Broad Institute Genome Sequencing Platform"/>
            <person name="Russ C."/>
            <person name="Cuomo C."/>
            <person name="Shea T."/>
            <person name="Young S.K."/>
            <person name="Zeng Q."/>
            <person name="Koehrsen M."/>
            <person name="Haas B."/>
            <person name="Borodovsky M."/>
            <person name="Guigo R."/>
            <person name="Alvarado L."/>
            <person name="Berlin A."/>
            <person name="Bochicchio J."/>
            <person name="Borenstein D."/>
            <person name="Chapman S."/>
            <person name="Chen Z."/>
            <person name="Freedman E."/>
            <person name="Gellesch M."/>
            <person name="Goldberg J."/>
            <person name="Griggs A."/>
            <person name="Gujja S."/>
            <person name="Heilman E."/>
            <person name="Heiman D."/>
            <person name="Hepburn T."/>
            <person name="Howarth C."/>
            <person name="Jen D."/>
            <person name="Larson L."/>
            <person name="Mehta T."/>
            <person name="Park D."/>
            <person name="Pearson M."/>
            <person name="Roberts A."/>
            <person name="Saif S."/>
            <person name="Shenoy N."/>
            <person name="Sisk P."/>
            <person name="Stolte C."/>
            <person name="Sykes S."/>
            <person name="Thomson T."/>
            <person name="Walk T."/>
            <person name="White J."/>
            <person name="Yandava C."/>
            <person name="Burger G."/>
            <person name="Gray M.W."/>
            <person name="Holland P.W.H."/>
            <person name="King N."/>
            <person name="Lang F.B.F."/>
            <person name="Roger A.J."/>
            <person name="Ruiz-Trillo I."/>
            <person name="Lander E."/>
            <person name="Nusbaum C."/>
        </authorList>
    </citation>
    <scope>NUCLEOTIDE SEQUENCE [LARGE SCALE GENOMIC DNA]</scope>
    <source>
        <strain evidence="7 8">ATCC 50062</strain>
    </source>
</reference>
<evidence type="ECO:0000256" key="6">
    <source>
        <dbReference type="SAM" id="MobiDB-lite"/>
    </source>
</evidence>
<dbReference type="Proteomes" id="UP000054408">
    <property type="component" value="Unassembled WGS sequence"/>
</dbReference>
<dbReference type="EMBL" id="GL349457">
    <property type="protein sequence ID" value="KNC49724.1"/>
    <property type="molecule type" value="Genomic_DNA"/>
</dbReference>
<feature type="compositionally biased region" description="Polar residues" evidence="6">
    <location>
        <begin position="511"/>
        <end position="522"/>
    </location>
</feature>
<dbReference type="InterPro" id="IPR002110">
    <property type="entry name" value="Ankyrin_rpt"/>
</dbReference>
<dbReference type="Gene3D" id="3.30.70.1730">
    <property type="match status" value="1"/>
</dbReference>
<evidence type="ECO:0000256" key="4">
    <source>
        <dbReference type="PROSITE-ProRule" id="PRU00023"/>
    </source>
</evidence>
<keyword evidence="8" id="KW-1185">Reference proteome</keyword>
<dbReference type="GO" id="GO:0044778">
    <property type="term" value="P:meiotic DNA integrity checkpoint signaling"/>
    <property type="evidence" value="ECO:0007669"/>
    <property type="project" value="TreeGrafter"/>
</dbReference>
<dbReference type="InterPro" id="IPR043141">
    <property type="entry name" value="Ribosomal_uL10-like_sf"/>
</dbReference>
<dbReference type="STRING" id="461836.A0A0L0DBK7"/>
<dbReference type="GO" id="GO:0006289">
    <property type="term" value="P:nucleotide-excision repair"/>
    <property type="evidence" value="ECO:0007669"/>
    <property type="project" value="TreeGrafter"/>
</dbReference>
<comment type="similarity">
    <text evidence="2">Belongs to the universal ribosomal protein uL10 family.</text>
</comment>
<dbReference type="GO" id="GO:0035861">
    <property type="term" value="C:site of double-strand break"/>
    <property type="evidence" value="ECO:0007669"/>
    <property type="project" value="TreeGrafter"/>
</dbReference>
<dbReference type="SUPFAM" id="SSF48403">
    <property type="entry name" value="Ankyrin repeat"/>
    <property type="match status" value="1"/>
</dbReference>
<sequence>MFRLAAFAPSLGRLAPRVTSTVWLAGMSGAASAGAGASGGESSLSAATVAAAALRTLPTPAASPKASPHGRAIQERKQFLWQSTAEAFDSAGVALLVQVNSLKRSQLEAIRAAAHPDAKLLLLKNSVARSVLQSSDKAAGVGEAGPGSALASLLLGPTALLYASDLSPGFKDALKVVAKMAPGALVVGGFVDGAVLDAKAAADLDSMPSVLELQAQVLGLLKSLVAKPVMLLKHHPTRLATTLSQHADADDGDGLAAAALAAYAETYQQNSGKVHTLGHVETVGLVSSKARWRAGYLVATAGAVLAFRSPGEFPAVAGIVSPGGVLVAVDEAAPGAGAALAKRCRKRVDLADVTAIWYHTTGKHVDVAAGLRGEPARDPLGASFQRGGADLLLALIEIVANGKSVYLRTSDPPNTHAMYRSLWEAWRRHPATLLRDSVEVPPSVAGLMTADDDDPVALVAWTRATTLALDVGEEFDNAGQIASGAARLTRVDGGSELATAGPSDDEPASPSLAQSPESTPGSTPVGDGASFPAFAVFDNHMEEAAEMEEPSSSLEPSFEMTAPPAVATGRASLAPASATAVPAPGSLPAFAPPLTQVAISRTDVAVASVDPESMVTWVDDDAMLGMAKYVRRYGESPRYAVYFALLARNIARRASGGHLALLCALQSLLDNTLSSLGTLYCAAGVTALHLAAFCGEVHLMYRLLQSRRVNILARDASGFTPLRIAAFFGHTPVVRLLLRSYALLDITPGAWIRNVELAHGVAVVDRLAIKTAFTLFLRGMINSIPTGLSVTELDAGSPASRVYDSAARVLGPLLHADRVASLEARLEAAQADAAQWKHAAEFVNQSLFLKLLTAVERTHGTGIVQLTPERVLVSAKPESAAGSEGIAVWSGVQTNAVFGETFRLESLSNNTIGMHLSLTDLVRALKTGMTASSLVIKLTKRGGEPHLSLVCRGMVVGAGNMLNVTQDVPVEILPLARLADHAEPQLAEADVALMLPSLAHIKNVLDRMRHLSTDVVIRTDMVTVSTDYSSLELPLPADAVEGSSQDPADLPHDTSVALKLNIGHLARFLHCMQIAPDHAIICLLRSSAAVIHAIRDDVYMTYILSGSDPAYIARKRKREADTEAERKRAETARLLEYVAAVTGSTAAELTHSMSMTSVRDAAHRRMNTSTFSLSELPVASAVQAKNTRLDTVREKDKAVRAKLRVILAENQALRAELKELRAEQTGKDDEVWRIVAPTRMSTAGASALAAQSAAKTNSRPINRLSPRAKVIAHQTSLSKRRLTSVRAKNKELHLTSAAIERSLTKLAKERDSLNATLHELALAKRQLARGLSQKKARNARTAAELAKVEARCLKRSQEITKSFDDQYTREADALRAATRNAIAKARDAHQGKHLANLRKEEALLNARLEKTLQESVAVNQEVATLRLELNRIRSWTEIRDHTLTTLDTSLAVTSPTSGSGIELEL</sequence>
<feature type="repeat" description="ANK" evidence="4">
    <location>
        <begin position="683"/>
        <end position="716"/>
    </location>
</feature>
<keyword evidence="3" id="KW-0539">Nucleus</keyword>
<dbReference type="GO" id="GO:0033314">
    <property type="term" value="P:mitotic DNA replication checkpoint signaling"/>
    <property type="evidence" value="ECO:0007669"/>
    <property type="project" value="TreeGrafter"/>
</dbReference>
<dbReference type="InterPro" id="IPR001790">
    <property type="entry name" value="Ribosomal_uL10"/>
</dbReference>
<dbReference type="PANTHER" id="PTHR12900:SF0">
    <property type="entry name" value="CHECKPOINT PROTEIN"/>
    <property type="match status" value="1"/>
</dbReference>
<feature type="region of interest" description="Disordered" evidence="6">
    <location>
        <begin position="495"/>
        <end position="531"/>
    </location>
</feature>
<dbReference type="OrthoDB" id="337750at2759"/>
<proteinExistence type="inferred from homology"/>
<dbReference type="Pfam" id="PF00466">
    <property type="entry name" value="Ribosomal_L10"/>
    <property type="match status" value="1"/>
</dbReference>
<dbReference type="PROSITE" id="PS50297">
    <property type="entry name" value="ANK_REP_REGION"/>
    <property type="match status" value="1"/>
</dbReference>
<dbReference type="Pfam" id="PF04005">
    <property type="entry name" value="Hus1"/>
    <property type="match status" value="1"/>
</dbReference>